<comment type="caution">
    <text evidence="1">The sequence shown here is derived from an EMBL/GenBank/DDBJ whole genome shotgun (WGS) entry which is preliminary data.</text>
</comment>
<dbReference type="EMBL" id="LQMT02000036">
    <property type="protein sequence ID" value="ONF63408.1"/>
    <property type="molecule type" value="Genomic_DNA"/>
</dbReference>
<evidence type="ECO:0000313" key="1">
    <source>
        <dbReference type="EMBL" id="ONF63408.1"/>
    </source>
</evidence>
<protein>
    <submittedName>
        <fullName evidence="1">Uncharacterized protein</fullName>
    </submittedName>
</protein>
<dbReference type="Proteomes" id="UP000076660">
    <property type="component" value="Unassembled WGS sequence"/>
</dbReference>
<sequence length="339" mass="37217">MDIRRTSGAESGSLKSVREIRREVTAVAGTKALVWIGETLHHVSPDSTLFGEYCETFDTVAISPRRDLIALMTDTGTTGLMLSPDGRPIRELTRSGYKADAYRYPLVLCTLPDGRTGLIHCPDEYNRLEVEVAATGERLTGGSEREPSDFFHSRLAVSPDGKYLLSAGWVWHPWYSLAVYDLETALADPTTLDSVGDVFNQIGLIQAEVSGACFVGEDIVISTSTEENDPDGPDDLGPTMLARWSLADRSFAWRSQLDQPAGDVVPFAGDFLALYDHPRLYDGATGDLIAAWPDLPTGHAEGPIVWDRFFSGPRRVAVDEIRRRFAVTDGERTTIVHLG</sequence>
<gene>
    <name evidence="1" type="ORF">AVR91_0233180</name>
</gene>
<dbReference type="InterPro" id="IPR011047">
    <property type="entry name" value="Quinoprotein_ADH-like_sf"/>
</dbReference>
<name>A0A1W2LL89_9PSEU</name>
<reference evidence="1 2" key="1">
    <citation type="submission" date="2016-12" db="EMBL/GenBank/DDBJ databases">
        <title>Amycolatopsis keratiniphila subsp. keratiniphila genome sequencing and assembly.</title>
        <authorList>
            <person name="Mayilraj S."/>
            <person name="Kaur N."/>
        </authorList>
    </citation>
    <scope>NUCLEOTIDE SEQUENCE [LARGE SCALE GENOMIC DNA]</scope>
    <source>
        <strain evidence="1 2">DSM 44409</strain>
    </source>
</reference>
<dbReference type="SUPFAM" id="SSF50998">
    <property type="entry name" value="Quinoprotein alcohol dehydrogenase-like"/>
    <property type="match status" value="1"/>
</dbReference>
<proteinExistence type="predicted"/>
<organism evidence="1 2">
    <name type="scientific">Amycolatopsis keratiniphila subsp. keratiniphila</name>
    <dbReference type="NCBI Taxonomy" id="227715"/>
    <lineage>
        <taxon>Bacteria</taxon>
        <taxon>Bacillati</taxon>
        <taxon>Actinomycetota</taxon>
        <taxon>Actinomycetes</taxon>
        <taxon>Pseudonocardiales</taxon>
        <taxon>Pseudonocardiaceae</taxon>
        <taxon>Amycolatopsis</taxon>
        <taxon>Amycolatopsis japonica group</taxon>
    </lineage>
</organism>
<evidence type="ECO:0000313" key="2">
    <source>
        <dbReference type="Proteomes" id="UP000076660"/>
    </source>
</evidence>
<accession>A0A1W2LL89</accession>
<dbReference type="AlphaFoldDB" id="A0A1W2LL89"/>